<feature type="transmembrane region" description="Helical" evidence="1">
    <location>
        <begin position="332"/>
        <end position="349"/>
    </location>
</feature>
<evidence type="ECO:0000313" key="3">
    <source>
        <dbReference type="Proteomes" id="UP000287872"/>
    </source>
</evidence>
<feature type="transmembrane region" description="Helical" evidence="1">
    <location>
        <begin position="167"/>
        <end position="187"/>
    </location>
</feature>
<feature type="transmembrane region" description="Helical" evidence="1">
    <location>
        <begin position="269"/>
        <end position="288"/>
    </location>
</feature>
<sequence length="360" mass="37046">MSEAVANSTAVVAKKKLLSGFFRKGVTIGLFSGFSYGLFSAFLAYAMTQGVWSDWFGANTAGLSSFALVYMLGALGCGVNDTCSAVWALGMAGIRGKLGDFFRTLNTKPGRMIMLAALMGGPIANSAYVIGLASAGSIIVPISALCPAIGAILGRVLYKQPLTKRMILGIGICVSASALIGISSITGGAQKGVGIGIIAAIIAALGWGIEGCIAGYSTAMVDSEIGIAIRQTTSGLANLIIFIPIIAIVGGNAGLSFHVIGQAFTSGPAMIWFAVSGLCAYLSFMSWYKGSSMTGVALGMATNGTYSFFGPFCCWIILGVGFGIKGWSLSPISWICAVLMAIGILIIAVNPMDLLKKKEA</sequence>
<evidence type="ECO:0000256" key="1">
    <source>
        <dbReference type="SAM" id="Phobius"/>
    </source>
</evidence>
<dbReference type="OrthoDB" id="5604143at2"/>
<comment type="caution">
    <text evidence="2">The sequence shown here is derived from an EMBL/GenBank/DDBJ whole genome shotgun (WGS) entry which is preliminary data.</text>
</comment>
<keyword evidence="1" id="KW-1133">Transmembrane helix</keyword>
<organism evidence="2 3">
    <name type="scientific">Clostridium tagluense</name>
    <dbReference type="NCBI Taxonomy" id="360422"/>
    <lineage>
        <taxon>Bacteria</taxon>
        <taxon>Bacillati</taxon>
        <taxon>Bacillota</taxon>
        <taxon>Clostridia</taxon>
        <taxon>Eubacteriales</taxon>
        <taxon>Clostridiaceae</taxon>
        <taxon>Clostridium</taxon>
    </lineage>
</organism>
<keyword evidence="1" id="KW-0472">Membrane</keyword>
<evidence type="ECO:0000313" key="2">
    <source>
        <dbReference type="EMBL" id="GCD08824.1"/>
    </source>
</evidence>
<feature type="transmembrane region" description="Helical" evidence="1">
    <location>
        <begin position="112"/>
        <end position="132"/>
    </location>
</feature>
<dbReference type="RefSeq" id="WP_124997655.1">
    <property type="nucleotide sequence ID" value="NZ_BHYK01000002.1"/>
</dbReference>
<reference evidence="2 3" key="1">
    <citation type="submission" date="2018-11" db="EMBL/GenBank/DDBJ databases">
        <title>Genome sequencing and assembly of Clostridium tagluense strain A121.</title>
        <authorList>
            <person name="Murakami T."/>
            <person name="Segawa T."/>
            <person name="Shcherbakova V.A."/>
            <person name="Mori H."/>
            <person name="Yoshimura Y."/>
        </authorList>
    </citation>
    <scope>NUCLEOTIDE SEQUENCE [LARGE SCALE GENOMIC DNA]</scope>
    <source>
        <strain evidence="2 3">A121</strain>
    </source>
</reference>
<feature type="transmembrane region" description="Helical" evidence="1">
    <location>
        <begin position="25"/>
        <end position="47"/>
    </location>
</feature>
<keyword evidence="3" id="KW-1185">Reference proteome</keyword>
<feature type="transmembrane region" description="Helical" evidence="1">
    <location>
        <begin position="193"/>
        <end position="216"/>
    </location>
</feature>
<feature type="transmembrane region" description="Helical" evidence="1">
    <location>
        <begin position="67"/>
        <end position="91"/>
    </location>
</feature>
<feature type="transmembrane region" description="Helical" evidence="1">
    <location>
        <begin position="138"/>
        <end position="158"/>
    </location>
</feature>
<accession>A0A401UH54</accession>
<feature type="transmembrane region" description="Helical" evidence="1">
    <location>
        <begin position="236"/>
        <end position="257"/>
    </location>
</feature>
<keyword evidence="1" id="KW-0812">Transmembrane</keyword>
<proteinExistence type="predicted"/>
<protein>
    <submittedName>
        <fullName evidence="2">Membrane protein</fullName>
    </submittedName>
</protein>
<gene>
    <name evidence="2" type="ORF">Ctaglu_04470</name>
</gene>
<dbReference type="EMBL" id="BHYK01000002">
    <property type="protein sequence ID" value="GCD08824.1"/>
    <property type="molecule type" value="Genomic_DNA"/>
</dbReference>
<dbReference type="AlphaFoldDB" id="A0A401UH54"/>
<name>A0A401UH54_9CLOT</name>
<dbReference type="Proteomes" id="UP000287872">
    <property type="component" value="Unassembled WGS sequence"/>
</dbReference>